<protein>
    <submittedName>
        <fullName evidence="4">Cobalamin-binding protein</fullName>
    </submittedName>
</protein>
<feature type="domain" description="Fe/B12 periplasmic-binding" evidence="3">
    <location>
        <begin position="43"/>
        <end position="292"/>
    </location>
</feature>
<proteinExistence type="predicted"/>
<dbReference type="PROSITE" id="PS50983">
    <property type="entry name" value="FE_B12_PBP"/>
    <property type="match status" value="1"/>
</dbReference>
<name>A0A370UBJ0_9GAMM</name>
<accession>A0A370UBJ0</accession>
<dbReference type="GO" id="GO:0071281">
    <property type="term" value="P:cellular response to iron ion"/>
    <property type="evidence" value="ECO:0007669"/>
    <property type="project" value="TreeGrafter"/>
</dbReference>
<dbReference type="CDD" id="cd01144">
    <property type="entry name" value="BtuF"/>
    <property type="match status" value="1"/>
</dbReference>
<dbReference type="EMBL" id="QKRA01000002">
    <property type="protein sequence ID" value="RDL45167.1"/>
    <property type="molecule type" value="Genomic_DNA"/>
</dbReference>
<dbReference type="Gene3D" id="3.40.50.1980">
    <property type="entry name" value="Nitrogenase molybdenum iron protein domain"/>
    <property type="match status" value="2"/>
</dbReference>
<evidence type="ECO:0000259" key="3">
    <source>
        <dbReference type="PROSITE" id="PS50983"/>
    </source>
</evidence>
<evidence type="ECO:0000256" key="1">
    <source>
        <dbReference type="ARBA" id="ARBA00022729"/>
    </source>
</evidence>
<dbReference type="PANTHER" id="PTHR30535:SF34">
    <property type="entry name" value="MOLYBDATE-BINDING PROTEIN MOLA"/>
    <property type="match status" value="1"/>
</dbReference>
<dbReference type="OrthoDB" id="6495095at2"/>
<dbReference type="InterPro" id="IPR002491">
    <property type="entry name" value="ABC_transptr_periplasmic_BD"/>
</dbReference>
<keyword evidence="1 2" id="KW-0732">Signal</keyword>
<dbReference type="NCBIfam" id="NF038402">
    <property type="entry name" value="TroA_like"/>
    <property type="match status" value="1"/>
</dbReference>
<evidence type="ECO:0000313" key="4">
    <source>
        <dbReference type="EMBL" id="RDL45167.1"/>
    </source>
</evidence>
<dbReference type="AlphaFoldDB" id="A0A370UBJ0"/>
<dbReference type="SUPFAM" id="SSF53807">
    <property type="entry name" value="Helical backbone' metal receptor"/>
    <property type="match status" value="1"/>
</dbReference>
<dbReference type="PANTHER" id="PTHR30535">
    <property type="entry name" value="VITAMIN B12-BINDING PROTEIN"/>
    <property type="match status" value="1"/>
</dbReference>
<gene>
    <name evidence="4" type="ORF">DN730_06025</name>
</gene>
<feature type="signal peptide" evidence="2">
    <location>
        <begin position="1"/>
        <end position="23"/>
    </location>
</feature>
<reference evidence="4 5" key="1">
    <citation type="submission" date="2018-06" db="EMBL/GenBank/DDBJ databases">
        <title>Marinomonas sp. YLB-05 draft genome sequence.</title>
        <authorList>
            <person name="Yu L."/>
            <person name="Tang X."/>
        </authorList>
    </citation>
    <scope>NUCLEOTIDE SEQUENCE [LARGE SCALE GENOMIC DNA]</scope>
    <source>
        <strain evidence="4 5">YLB-05</strain>
    </source>
</reference>
<feature type="chain" id="PRO_5017076488" evidence="2">
    <location>
        <begin position="24"/>
        <end position="295"/>
    </location>
</feature>
<dbReference type="Proteomes" id="UP000254326">
    <property type="component" value="Unassembled WGS sequence"/>
</dbReference>
<dbReference type="InterPro" id="IPR054828">
    <property type="entry name" value="Vit_B12_bind_prot"/>
</dbReference>
<organism evidence="4 5">
    <name type="scientific">Marinomonas piezotolerans</name>
    <dbReference type="NCBI Taxonomy" id="2213058"/>
    <lineage>
        <taxon>Bacteria</taxon>
        <taxon>Pseudomonadati</taxon>
        <taxon>Pseudomonadota</taxon>
        <taxon>Gammaproteobacteria</taxon>
        <taxon>Oceanospirillales</taxon>
        <taxon>Oceanospirillaceae</taxon>
        <taxon>Marinomonas</taxon>
    </lineage>
</organism>
<keyword evidence="5" id="KW-1185">Reference proteome</keyword>
<dbReference type="RefSeq" id="WP_115467201.1">
    <property type="nucleotide sequence ID" value="NZ_QKRA01000002.1"/>
</dbReference>
<evidence type="ECO:0000256" key="2">
    <source>
        <dbReference type="SAM" id="SignalP"/>
    </source>
</evidence>
<dbReference type="Pfam" id="PF01497">
    <property type="entry name" value="Peripla_BP_2"/>
    <property type="match status" value="1"/>
</dbReference>
<dbReference type="InterPro" id="IPR050902">
    <property type="entry name" value="ABC_Transporter_SBP"/>
</dbReference>
<sequence length="295" mass="32472">MRTALKTLLLTTLTLCSAKSVMAQQCVVDDRQRTVCMDKPAQRIATLSPGATELAFAAGAGSKVVAVVSYSDYPPQAKQITSVGSHTRIDMERLVSLQPDLVLAWRTGNPPEQIDLLEKMGQTVFIIEPHEFDEIATAVKRIGTLAGTEVVADDVADTFLAGIEQLRERYQNAPKVRTFYQVWDEPLMSMSGKHYISKVVALCGGVNVFADSSRMIPRLNVESVLLQNPEAIIAGGMGEENSSWLQAWRAFPEMRATAQGNLFFVPPSLIQRPTPRVLEGARILCDKLDIARARR</sequence>
<comment type="caution">
    <text evidence="4">The sequence shown here is derived from an EMBL/GenBank/DDBJ whole genome shotgun (WGS) entry which is preliminary data.</text>
</comment>
<evidence type="ECO:0000313" key="5">
    <source>
        <dbReference type="Proteomes" id="UP000254326"/>
    </source>
</evidence>